<feature type="region of interest" description="Disordered" evidence="1">
    <location>
        <begin position="51"/>
        <end position="81"/>
    </location>
</feature>
<accession>A0ABX1ZVR4</accession>
<feature type="compositionally biased region" description="Basic and acidic residues" evidence="1">
    <location>
        <begin position="51"/>
        <end position="72"/>
    </location>
</feature>
<dbReference type="Pfam" id="PF13131">
    <property type="entry name" value="DUF3951"/>
    <property type="match status" value="1"/>
</dbReference>
<dbReference type="EMBL" id="WHNZ01000078">
    <property type="protein sequence ID" value="NOV04135.1"/>
    <property type="molecule type" value="Genomic_DNA"/>
</dbReference>
<name>A0ABX1ZVR4_9BACL</name>
<keyword evidence="4" id="KW-1185">Reference proteome</keyword>
<reference evidence="3 4" key="1">
    <citation type="submission" date="2019-10" db="EMBL/GenBank/DDBJ databases">
        <title>Description of Paenibacillus pedi sp. nov.</title>
        <authorList>
            <person name="Carlier A."/>
            <person name="Qi S."/>
        </authorList>
    </citation>
    <scope>NUCLEOTIDE SEQUENCE [LARGE SCALE GENOMIC DNA]</scope>
    <source>
        <strain evidence="3 4">LMG 31457</strain>
    </source>
</reference>
<gene>
    <name evidence="3" type="ORF">GC097_29590</name>
</gene>
<keyword evidence="2" id="KW-1133">Transmembrane helix</keyword>
<feature type="transmembrane region" description="Helical" evidence="2">
    <location>
        <begin position="6"/>
        <end position="28"/>
    </location>
</feature>
<comment type="caution">
    <text evidence="3">The sequence shown here is derived from an EMBL/GenBank/DDBJ whole genome shotgun (WGS) entry which is preliminary data.</text>
</comment>
<evidence type="ECO:0000313" key="4">
    <source>
        <dbReference type="Proteomes" id="UP000618579"/>
    </source>
</evidence>
<dbReference type="Proteomes" id="UP000618579">
    <property type="component" value="Unassembled WGS sequence"/>
</dbReference>
<protein>
    <submittedName>
        <fullName evidence="3">DUF3951 domain-containing protein</fullName>
    </submittedName>
</protein>
<dbReference type="RefSeq" id="WP_171686934.1">
    <property type="nucleotide sequence ID" value="NZ_WHNZ01000078.1"/>
</dbReference>
<dbReference type="InterPro" id="IPR025028">
    <property type="entry name" value="DUF3951"/>
</dbReference>
<evidence type="ECO:0000256" key="1">
    <source>
        <dbReference type="SAM" id="MobiDB-lite"/>
    </source>
</evidence>
<evidence type="ECO:0000256" key="2">
    <source>
        <dbReference type="SAM" id="Phobius"/>
    </source>
</evidence>
<proteinExistence type="predicted"/>
<organism evidence="3 4">
    <name type="scientific">Paenibacillus planticolens</name>
    <dbReference type="NCBI Taxonomy" id="2654976"/>
    <lineage>
        <taxon>Bacteria</taxon>
        <taxon>Bacillati</taxon>
        <taxon>Bacillota</taxon>
        <taxon>Bacilli</taxon>
        <taxon>Bacillales</taxon>
        <taxon>Paenibacillaceae</taxon>
        <taxon>Paenibacillus</taxon>
    </lineage>
</organism>
<keyword evidence="2" id="KW-0472">Membrane</keyword>
<sequence>MDLSSLTLLGLIAPVFVLVIYIITKTLIKKEIPDSRYNPFDYITGQSRVEFQEQKEQKEEKNDQGDDKDKALKNVVDNRSQ</sequence>
<keyword evidence="2" id="KW-0812">Transmembrane</keyword>
<evidence type="ECO:0000313" key="3">
    <source>
        <dbReference type="EMBL" id="NOV04135.1"/>
    </source>
</evidence>